<comment type="caution">
    <text evidence="2">The sequence shown here is derived from an EMBL/GenBank/DDBJ whole genome shotgun (WGS) entry which is preliminary data.</text>
</comment>
<dbReference type="InterPro" id="IPR050266">
    <property type="entry name" value="AB_hydrolase_sf"/>
</dbReference>
<dbReference type="PANTHER" id="PTHR43798">
    <property type="entry name" value="MONOACYLGLYCEROL LIPASE"/>
    <property type="match status" value="1"/>
</dbReference>
<accession>A0A0F5FL54</accession>
<sequence length="550" mass="61183">MTMSVPTAPSAQLPLHKGFASAPGCRLHYTRQGSGPAVALLHASPCSAKVMAELQAAWGHEFTCFAFDLPGFGLSEAPRDGDITIPRLADLIAGGMRSIGIEQAALYGRHTGASVALELALRHPELASMILTDGLPIFAAPYTEERLKQYLPPIVPQWHGGHLTWAFFRYREQHLFWPWDAVDLERRADADLPDIAFLHRGTVELLEAAGTYARTYRAAFLHQALPRIGDVTVPAYWGNRPGDSQYKTVPRYPDGAPVEIMSRNPEQALAEELDLLRRHPATGAVPVHVSAFSEKPHADEIEDYIDTRHGPVRAYGAGLSKQGDPLLFLHDLPGSFDLDRAEIGDFFGNGPVLAFDLGGNAESPSDAPSISLWVEQIEDVLEALGWNTVSLVAKGTSAALALAFARQYPERVSEVVLSTPPLLSEDERLAWSERVPDIDPTEDGGYLLRLWHHLRDQELWYPWFNRDHSARRSTEPRIDPVRLTRYAVALLKQPHTYARIWREVLSDDLGEMLRSPPVPVRIVWSPQDIFAPSVQRHQAEHRDATPNTRL</sequence>
<dbReference type="OrthoDB" id="9799612at2"/>
<feature type="domain" description="AB hydrolase-1" evidence="1">
    <location>
        <begin position="38"/>
        <end position="158"/>
    </location>
</feature>
<dbReference type="RefSeq" id="WP_046103992.1">
    <property type="nucleotide sequence ID" value="NZ_JZEY01000054.1"/>
</dbReference>
<feature type="domain" description="AB hydrolase-1" evidence="1">
    <location>
        <begin position="325"/>
        <end position="436"/>
    </location>
</feature>
<dbReference type="PANTHER" id="PTHR43798:SF33">
    <property type="entry name" value="HYDROLASE, PUTATIVE (AFU_ORTHOLOGUE AFUA_2G14860)-RELATED"/>
    <property type="match status" value="1"/>
</dbReference>
<dbReference type="Gene3D" id="3.40.50.1820">
    <property type="entry name" value="alpha/beta hydrolase"/>
    <property type="match status" value="2"/>
</dbReference>
<dbReference type="Proteomes" id="UP000033649">
    <property type="component" value="Unassembled WGS sequence"/>
</dbReference>
<protein>
    <recommendedName>
        <fullName evidence="1">AB hydrolase-1 domain-containing protein</fullName>
    </recommendedName>
</protein>
<evidence type="ECO:0000313" key="2">
    <source>
        <dbReference type="EMBL" id="KKB09300.1"/>
    </source>
</evidence>
<keyword evidence="3" id="KW-1185">Reference proteome</keyword>
<dbReference type="STRING" id="429727.VE26_04870"/>
<organism evidence="2 3">
    <name type="scientific">Devosia chinhatensis</name>
    <dbReference type="NCBI Taxonomy" id="429727"/>
    <lineage>
        <taxon>Bacteria</taxon>
        <taxon>Pseudomonadati</taxon>
        <taxon>Pseudomonadota</taxon>
        <taxon>Alphaproteobacteria</taxon>
        <taxon>Hyphomicrobiales</taxon>
        <taxon>Devosiaceae</taxon>
        <taxon>Devosia</taxon>
    </lineage>
</organism>
<dbReference type="InterPro" id="IPR000073">
    <property type="entry name" value="AB_hydrolase_1"/>
</dbReference>
<dbReference type="SUPFAM" id="SSF53474">
    <property type="entry name" value="alpha/beta-Hydrolases"/>
    <property type="match status" value="2"/>
</dbReference>
<gene>
    <name evidence="2" type="ORF">VE26_04870</name>
</gene>
<dbReference type="EMBL" id="JZEY01000054">
    <property type="protein sequence ID" value="KKB09300.1"/>
    <property type="molecule type" value="Genomic_DNA"/>
</dbReference>
<dbReference type="InterPro" id="IPR029058">
    <property type="entry name" value="AB_hydrolase_fold"/>
</dbReference>
<dbReference type="Pfam" id="PF00561">
    <property type="entry name" value="Abhydrolase_1"/>
    <property type="match status" value="2"/>
</dbReference>
<dbReference type="PATRIC" id="fig|429727.3.peg.1013"/>
<evidence type="ECO:0000313" key="3">
    <source>
        <dbReference type="Proteomes" id="UP000033649"/>
    </source>
</evidence>
<proteinExistence type="predicted"/>
<evidence type="ECO:0000259" key="1">
    <source>
        <dbReference type="Pfam" id="PF00561"/>
    </source>
</evidence>
<dbReference type="AlphaFoldDB" id="A0A0F5FL54"/>
<name>A0A0F5FL54_9HYPH</name>
<reference evidence="2 3" key="1">
    <citation type="submission" date="2015-03" db="EMBL/GenBank/DDBJ databases">
        <authorList>
            <person name="Hassan Y."/>
            <person name="Lepp D."/>
            <person name="Li X.-Z."/>
            <person name="Zhou T."/>
        </authorList>
    </citation>
    <scope>NUCLEOTIDE SEQUENCE [LARGE SCALE GENOMIC DNA]</scope>
    <source>
        <strain evidence="2 3">IPL18</strain>
    </source>
</reference>
<dbReference type="GO" id="GO:0016020">
    <property type="term" value="C:membrane"/>
    <property type="evidence" value="ECO:0007669"/>
    <property type="project" value="TreeGrafter"/>
</dbReference>